<evidence type="ECO:0000256" key="1">
    <source>
        <dbReference type="ARBA" id="ARBA00004442"/>
    </source>
</evidence>
<evidence type="ECO:0000256" key="2">
    <source>
        <dbReference type="ARBA" id="ARBA00023136"/>
    </source>
</evidence>
<evidence type="ECO:0000313" key="8">
    <source>
        <dbReference type="Proteomes" id="UP000618931"/>
    </source>
</evidence>
<reference evidence="7 8" key="1">
    <citation type="submission" date="2020-11" db="EMBL/GenBank/DDBJ databases">
        <authorList>
            <person name="Kim M.K."/>
        </authorList>
    </citation>
    <scope>NUCLEOTIDE SEQUENCE [LARGE SCALE GENOMIC DNA]</scope>
    <source>
        <strain evidence="7 8">BT662</strain>
    </source>
</reference>
<dbReference type="CDD" id="cd07185">
    <property type="entry name" value="OmpA_C-like"/>
    <property type="match status" value="1"/>
</dbReference>
<keyword evidence="3" id="KW-0998">Cell outer membrane</keyword>
<dbReference type="PRINTS" id="PR01021">
    <property type="entry name" value="OMPADOMAIN"/>
</dbReference>
<evidence type="ECO:0000259" key="6">
    <source>
        <dbReference type="PROSITE" id="PS51123"/>
    </source>
</evidence>
<dbReference type="RefSeq" id="WP_196293111.1">
    <property type="nucleotide sequence ID" value="NZ_JADQDM010000004.1"/>
</dbReference>
<sequence>MLALLAAACSEQQPTSQTPDAGQHLSSATGRPAAPPQAPGTAAPTAARPPLDQGQRLTGSVSDLNGLISDLGGKQTAAGLVINFSADVLFDFDKADLKPEAQPTLEKLAQVVQQAAKSRVLINGYTDAKGDDAYNLKLSEQRAQAIADWLSTHTPGAAGQTQVKGYGEANPVAPNTQPDGHDNPEGRQQNRRVEVIIS</sequence>
<dbReference type="InterPro" id="IPR006664">
    <property type="entry name" value="OMP_bac"/>
</dbReference>
<protein>
    <submittedName>
        <fullName evidence="7">OmpA family protein</fullName>
    </submittedName>
</protein>
<dbReference type="InterPro" id="IPR050330">
    <property type="entry name" value="Bact_OuterMem_StrucFunc"/>
</dbReference>
<name>A0ABS0I406_9BACT</name>
<evidence type="ECO:0000313" key="7">
    <source>
        <dbReference type="EMBL" id="MBF9221662.1"/>
    </source>
</evidence>
<feature type="domain" description="OmpA-like" evidence="6">
    <location>
        <begin position="77"/>
        <end position="198"/>
    </location>
</feature>
<accession>A0ABS0I406</accession>
<feature type="region of interest" description="Disordered" evidence="5">
    <location>
        <begin position="157"/>
        <end position="198"/>
    </location>
</feature>
<dbReference type="InterPro" id="IPR006665">
    <property type="entry name" value="OmpA-like"/>
</dbReference>
<gene>
    <name evidence="7" type="ORF">I2H31_11150</name>
</gene>
<dbReference type="EMBL" id="JADQDM010000004">
    <property type="protein sequence ID" value="MBF9221662.1"/>
    <property type="molecule type" value="Genomic_DNA"/>
</dbReference>
<proteinExistence type="predicted"/>
<dbReference type="PROSITE" id="PS51123">
    <property type="entry name" value="OMPA_2"/>
    <property type="match status" value="1"/>
</dbReference>
<evidence type="ECO:0000256" key="5">
    <source>
        <dbReference type="SAM" id="MobiDB-lite"/>
    </source>
</evidence>
<dbReference type="PANTHER" id="PTHR30329">
    <property type="entry name" value="STATOR ELEMENT OF FLAGELLAR MOTOR COMPLEX"/>
    <property type="match status" value="1"/>
</dbReference>
<keyword evidence="2 4" id="KW-0472">Membrane</keyword>
<feature type="region of interest" description="Disordered" evidence="5">
    <location>
        <begin position="1"/>
        <end position="54"/>
    </location>
</feature>
<dbReference type="Gene3D" id="3.30.1330.60">
    <property type="entry name" value="OmpA-like domain"/>
    <property type="match status" value="1"/>
</dbReference>
<feature type="compositionally biased region" description="Low complexity" evidence="5">
    <location>
        <begin position="39"/>
        <end position="50"/>
    </location>
</feature>
<evidence type="ECO:0000256" key="3">
    <source>
        <dbReference type="ARBA" id="ARBA00023237"/>
    </source>
</evidence>
<organism evidence="7 8">
    <name type="scientific">Hymenobacter ruricola</name>
    <dbReference type="NCBI Taxonomy" id="2791023"/>
    <lineage>
        <taxon>Bacteria</taxon>
        <taxon>Pseudomonadati</taxon>
        <taxon>Bacteroidota</taxon>
        <taxon>Cytophagia</taxon>
        <taxon>Cytophagales</taxon>
        <taxon>Hymenobacteraceae</taxon>
        <taxon>Hymenobacter</taxon>
    </lineage>
</organism>
<evidence type="ECO:0000256" key="4">
    <source>
        <dbReference type="PROSITE-ProRule" id="PRU00473"/>
    </source>
</evidence>
<feature type="compositionally biased region" description="Polar residues" evidence="5">
    <location>
        <begin position="10"/>
        <end position="27"/>
    </location>
</feature>
<dbReference type="PANTHER" id="PTHR30329:SF21">
    <property type="entry name" value="LIPOPROTEIN YIAD-RELATED"/>
    <property type="match status" value="1"/>
</dbReference>
<dbReference type="Pfam" id="PF00691">
    <property type="entry name" value="OmpA"/>
    <property type="match status" value="1"/>
</dbReference>
<dbReference type="SUPFAM" id="SSF103088">
    <property type="entry name" value="OmpA-like"/>
    <property type="match status" value="1"/>
</dbReference>
<dbReference type="Proteomes" id="UP000618931">
    <property type="component" value="Unassembled WGS sequence"/>
</dbReference>
<keyword evidence="8" id="KW-1185">Reference proteome</keyword>
<comment type="caution">
    <text evidence="7">The sequence shown here is derived from an EMBL/GenBank/DDBJ whole genome shotgun (WGS) entry which is preliminary data.</text>
</comment>
<dbReference type="InterPro" id="IPR036737">
    <property type="entry name" value="OmpA-like_sf"/>
</dbReference>
<comment type="subcellular location">
    <subcellularLocation>
        <location evidence="1">Cell outer membrane</location>
    </subcellularLocation>
</comment>